<dbReference type="RefSeq" id="WP_377873611.1">
    <property type="nucleotide sequence ID" value="NZ_JBHMAY010000054.1"/>
</dbReference>
<comment type="caution">
    <text evidence="1">The sequence shown here is derived from an EMBL/GenBank/DDBJ whole genome shotgun (WGS) entry which is preliminary data.</text>
</comment>
<reference evidence="2" key="1">
    <citation type="journal article" date="2019" name="Int. J. Syst. Evol. Microbiol.">
        <title>The Global Catalogue of Microorganisms (GCM) 10K type strain sequencing project: providing services to taxonomists for standard genome sequencing and annotation.</title>
        <authorList>
            <consortium name="The Broad Institute Genomics Platform"/>
            <consortium name="The Broad Institute Genome Sequencing Center for Infectious Disease"/>
            <person name="Wu L."/>
            <person name="Ma J."/>
        </authorList>
    </citation>
    <scope>NUCLEOTIDE SEQUENCE [LARGE SCALE GENOMIC DNA]</scope>
    <source>
        <strain evidence="2">CGMCC 4.7682</strain>
    </source>
</reference>
<evidence type="ECO:0000313" key="2">
    <source>
        <dbReference type="Proteomes" id="UP001595764"/>
    </source>
</evidence>
<keyword evidence="2" id="KW-1185">Reference proteome</keyword>
<proteinExistence type="predicted"/>
<gene>
    <name evidence="1" type="ORF">ACFORO_16725</name>
</gene>
<sequence length="106" mass="11606">MAREVESQATLAELEAEFEAERATNKRAAAETAYALAFRYRNEDVNGTRHFDTAGEWARRAIDLLDSLPSGSPSDVASTRESIGGIPIPGLLHSDVVRDRLGDVLY</sequence>
<organism evidence="1 2">
    <name type="scientific">Amycolatopsis halotolerans</name>
    <dbReference type="NCBI Taxonomy" id="330083"/>
    <lineage>
        <taxon>Bacteria</taxon>
        <taxon>Bacillati</taxon>
        <taxon>Actinomycetota</taxon>
        <taxon>Actinomycetes</taxon>
        <taxon>Pseudonocardiales</taxon>
        <taxon>Pseudonocardiaceae</taxon>
        <taxon>Amycolatopsis</taxon>
    </lineage>
</organism>
<dbReference type="Proteomes" id="UP001595764">
    <property type="component" value="Unassembled WGS sequence"/>
</dbReference>
<name>A0ABV7QJ01_9PSEU</name>
<accession>A0ABV7QJ01</accession>
<protein>
    <submittedName>
        <fullName evidence="1">Uncharacterized protein</fullName>
    </submittedName>
</protein>
<evidence type="ECO:0000313" key="1">
    <source>
        <dbReference type="EMBL" id="MFC3511817.1"/>
    </source>
</evidence>
<dbReference type="EMBL" id="JBHRWI010000020">
    <property type="protein sequence ID" value="MFC3511817.1"/>
    <property type="molecule type" value="Genomic_DNA"/>
</dbReference>